<organism evidence="1 2">
    <name type="scientific">Setaria italica</name>
    <name type="common">Foxtail millet</name>
    <name type="synonym">Panicum italicum</name>
    <dbReference type="NCBI Taxonomy" id="4555"/>
    <lineage>
        <taxon>Eukaryota</taxon>
        <taxon>Viridiplantae</taxon>
        <taxon>Streptophyta</taxon>
        <taxon>Embryophyta</taxon>
        <taxon>Tracheophyta</taxon>
        <taxon>Spermatophyta</taxon>
        <taxon>Magnoliopsida</taxon>
        <taxon>Liliopsida</taxon>
        <taxon>Poales</taxon>
        <taxon>Poaceae</taxon>
        <taxon>PACMAD clade</taxon>
        <taxon>Panicoideae</taxon>
        <taxon>Panicodae</taxon>
        <taxon>Paniceae</taxon>
        <taxon>Cenchrinae</taxon>
        <taxon>Setaria</taxon>
    </lineage>
</organism>
<dbReference type="Proteomes" id="UP000004995">
    <property type="component" value="Unassembled WGS sequence"/>
</dbReference>
<protein>
    <submittedName>
        <fullName evidence="1">Uncharacterized protein</fullName>
    </submittedName>
</protein>
<proteinExistence type="predicted"/>
<evidence type="ECO:0000313" key="1">
    <source>
        <dbReference type="EnsemblPlants" id="KQL08672"/>
    </source>
</evidence>
<sequence>MRRMQARNHTPSASLVHCSFCHNYFLQQDHQAVWFSHQVFQLGVQFRTQLLVLINDSL</sequence>
<dbReference type="EnsemblPlants" id="KQL08672">
    <property type="protein sequence ID" value="KQL08672"/>
    <property type="gene ID" value="SETIT_005212mg"/>
</dbReference>
<evidence type="ECO:0000313" key="2">
    <source>
        <dbReference type="Proteomes" id="UP000004995"/>
    </source>
</evidence>
<dbReference type="Gramene" id="KQL08672">
    <property type="protein sequence ID" value="KQL08672"/>
    <property type="gene ID" value="SETIT_005212mg"/>
</dbReference>
<dbReference type="HOGENOM" id="CLU_2982697_0_0_1"/>
<dbReference type="InParanoid" id="K3XTF5"/>
<accession>K3XTF5</accession>
<reference evidence="1" key="2">
    <citation type="submission" date="2018-08" db="UniProtKB">
        <authorList>
            <consortium name="EnsemblPlants"/>
        </authorList>
    </citation>
    <scope>IDENTIFICATION</scope>
    <source>
        <strain evidence="1">Yugu1</strain>
    </source>
</reference>
<reference evidence="2" key="1">
    <citation type="journal article" date="2012" name="Nat. Biotechnol.">
        <title>Reference genome sequence of the model plant Setaria.</title>
        <authorList>
            <person name="Bennetzen J.L."/>
            <person name="Schmutz J."/>
            <person name="Wang H."/>
            <person name="Percifield R."/>
            <person name="Hawkins J."/>
            <person name="Pontaroli A.C."/>
            <person name="Estep M."/>
            <person name="Feng L."/>
            <person name="Vaughn J.N."/>
            <person name="Grimwood J."/>
            <person name="Jenkins J."/>
            <person name="Barry K."/>
            <person name="Lindquist E."/>
            <person name="Hellsten U."/>
            <person name="Deshpande S."/>
            <person name="Wang X."/>
            <person name="Wu X."/>
            <person name="Mitros T."/>
            <person name="Triplett J."/>
            <person name="Yang X."/>
            <person name="Ye C.Y."/>
            <person name="Mauro-Herrera M."/>
            <person name="Wang L."/>
            <person name="Li P."/>
            <person name="Sharma M."/>
            <person name="Sharma R."/>
            <person name="Ronald P.C."/>
            <person name="Panaud O."/>
            <person name="Kellogg E.A."/>
            <person name="Brutnell T.P."/>
            <person name="Doust A.N."/>
            <person name="Tuskan G.A."/>
            <person name="Rokhsar D."/>
            <person name="Devos K.M."/>
        </authorList>
    </citation>
    <scope>NUCLEOTIDE SEQUENCE [LARGE SCALE GENOMIC DNA]</scope>
    <source>
        <strain evidence="2">cv. Yugu1</strain>
    </source>
</reference>
<dbReference type="AlphaFoldDB" id="K3XTF5"/>
<dbReference type="EMBL" id="AGNK02003463">
    <property type="status" value="NOT_ANNOTATED_CDS"/>
    <property type="molecule type" value="Genomic_DNA"/>
</dbReference>
<name>K3XTF5_SETIT</name>
<keyword evidence="2" id="KW-1185">Reference proteome</keyword>